<dbReference type="EMBL" id="CP022022">
    <property type="protein sequence ID" value="ASF42085.1"/>
    <property type="molecule type" value="Genomic_DNA"/>
</dbReference>
<dbReference type="RefSeq" id="WP_088593273.1">
    <property type="nucleotide sequence ID" value="NZ_CP022022.1"/>
</dbReference>
<evidence type="ECO:0008006" key="4">
    <source>
        <dbReference type="Google" id="ProtNLM"/>
    </source>
</evidence>
<keyword evidence="3" id="KW-1185">Reference proteome</keyword>
<feature type="chain" id="PRO_5012396429" description="Sugar-binding protein" evidence="1">
    <location>
        <begin position="17"/>
        <end position="263"/>
    </location>
</feature>
<dbReference type="Gene3D" id="2.180.10.10">
    <property type="entry name" value="RHS repeat-associated core"/>
    <property type="match status" value="1"/>
</dbReference>
<gene>
    <name evidence="2" type="ORF">CBG49_02705</name>
</gene>
<dbReference type="Proteomes" id="UP000197007">
    <property type="component" value="Chromosome"/>
</dbReference>
<organism evidence="2 3">
    <name type="scientific">Capnocytophaga endodontalis</name>
    <dbReference type="NCBI Taxonomy" id="2708117"/>
    <lineage>
        <taxon>Bacteria</taxon>
        <taxon>Pseudomonadati</taxon>
        <taxon>Bacteroidota</taxon>
        <taxon>Flavobacteriia</taxon>
        <taxon>Flavobacteriales</taxon>
        <taxon>Flavobacteriaceae</taxon>
        <taxon>Capnocytophaga</taxon>
    </lineage>
</organism>
<evidence type="ECO:0000313" key="3">
    <source>
        <dbReference type="Proteomes" id="UP000197007"/>
    </source>
</evidence>
<evidence type="ECO:0000313" key="2">
    <source>
        <dbReference type="EMBL" id="ASF42085.1"/>
    </source>
</evidence>
<keyword evidence="1" id="KW-0732">Signal</keyword>
<accession>A0A1Z4BLD6</accession>
<proteinExistence type="predicted"/>
<evidence type="ECO:0000256" key="1">
    <source>
        <dbReference type="SAM" id="SignalP"/>
    </source>
</evidence>
<feature type="signal peptide" evidence="1">
    <location>
        <begin position="1"/>
        <end position="16"/>
    </location>
</feature>
<protein>
    <recommendedName>
        <fullName evidence="4">Sugar-binding protein</fullName>
    </recommendedName>
</protein>
<sequence length="263" mass="30294">MKKMLFLCLFPSLGMAQIVNPPITRADKELKGEVKMMVERTYDVYRGDLKQKRLATENRYVFDKAGYATDSEQRYSGNSLRYQYVYDAAQHPLEVTITKTAHGGLLISTGKYEYDAQGKLLSYRMLMQGSASPTQVYTFNKWDSNGNPVEGLLQTDKEKAKVWQEFNKHNQRTLLKMVTEGNTSSEIRIEVRYDREGRVVERSIAEGNTPPQVLRYTYDKKGIPTGTNNQQFKHTFDKKGNWITRTIFVNGTIVGYVEREIIN</sequence>
<reference evidence="3" key="1">
    <citation type="submission" date="2017-06" db="EMBL/GenBank/DDBJ databases">
        <title>Complete genome sequence of Capnocytophaga sp. KCOM 1579 (=ChDC OS43) isolated from a human refractory periapical abscess lesion.</title>
        <authorList>
            <person name="Kook J.-K."/>
            <person name="Park S.-N."/>
            <person name="Lim Y.K."/>
            <person name="Roh H."/>
        </authorList>
    </citation>
    <scope>NUCLEOTIDE SEQUENCE [LARGE SCALE GENOMIC DNA]</scope>
    <source>
        <strain evidence="3">ChDC OS43</strain>
    </source>
</reference>
<dbReference type="AlphaFoldDB" id="A0A1Z4BLD6"/>
<dbReference type="KEGG" id="capn:CBG49_02705"/>
<name>A0A1Z4BLD6_9FLAO</name>